<gene>
    <name evidence="2" type="ORF">ACFOHJ_21900</name>
</gene>
<keyword evidence="3" id="KW-1185">Reference proteome</keyword>
<evidence type="ECO:0000313" key="2">
    <source>
        <dbReference type="EMBL" id="MFC3208884.1"/>
    </source>
</evidence>
<evidence type="ECO:0000256" key="1">
    <source>
        <dbReference type="SAM" id="MobiDB-lite"/>
    </source>
</evidence>
<accession>A0ABV7KEY5</accession>
<name>A0ABV7KEY5_9HYPH</name>
<dbReference type="InterPro" id="IPR027266">
    <property type="entry name" value="TrmE/GcvT-like"/>
</dbReference>
<dbReference type="Proteomes" id="UP001595583">
    <property type="component" value="Unassembled WGS sequence"/>
</dbReference>
<dbReference type="Gene3D" id="3.30.70.1520">
    <property type="entry name" value="Heterotetrameric sarcosine oxidase"/>
    <property type="match status" value="1"/>
</dbReference>
<dbReference type="InterPro" id="IPR007375">
    <property type="entry name" value="SoxG"/>
</dbReference>
<evidence type="ECO:0000313" key="3">
    <source>
        <dbReference type="Proteomes" id="UP001595583"/>
    </source>
</evidence>
<protein>
    <submittedName>
        <fullName evidence="2">Sarcosine oxidase subunit gamma</fullName>
    </submittedName>
</protein>
<dbReference type="InterPro" id="IPR006280">
    <property type="entry name" value="SoxG_het"/>
</dbReference>
<feature type="region of interest" description="Disordered" evidence="1">
    <location>
        <begin position="1"/>
        <end position="20"/>
    </location>
</feature>
<proteinExistence type="predicted"/>
<dbReference type="Gene3D" id="3.30.1360.120">
    <property type="entry name" value="Probable tRNA modification gtpase trme, domain 1"/>
    <property type="match status" value="1"/>
</dbReference>
<sequence>MAKATGAKATGAKATGARQAAGAATQAAAPSVERRSALAGWAVSVNEVSLAEMPPAERVSLRVPADSVASLSRALGVTLPQKPKTSAAKGERIALWLGPDEWLVLDAEGSDILGDCAKAKGLHSAVGISHRNVAISVTGAKAAAAINSGCPQDLSLEAFPVGACSRTVFGKSEIVLYRTAADAFRVECWRSFSDYVFTHLSEGARGAA</sequence>
<reference evidence="3" key="1">
    <citation type="journal article" date="2019" name="Int. J. Syst. Evol. Microbiol.">
        <title>The Global Catalogue of Microorganisms (GCM) 10K type strain sequencing project: providing services to taxonomists for standard genome sequencing and annotation.</title>
        <authorList>
            <consortium name="The Broad Institute Genomics Platform"/>
            <consortium name="The Broad Institute Genome Sequencing Center for Infectious Disease"/>
            <person name="Wu L."/>
            <person name="Ma J."/>
        </authorList>
    </citation>
    <scope>NUCLEOTIDE SEQUENCE [LARGE SCALE GENOMIC DNA]</scope>
    <source>
        <strain evidence="3">KCTC 52165</strain>
    </source>
</reference>
<comment type="caution">
    <text evidence="2">The sequence shown here is derived from an EMBL/GenBank/DDBJ whole genome shotgun (WGS) entry which is preliminary data.</text>
</comment>
<dbReference type="SUPFAM" id="SSF103025">
    <property type="entry name" value="Folate-binding domain"/>
    <property type="match status" value="1"/>
</dbReference>
<dbReference type="RefSeq" id="WP_378224799.1">
    <property type="nucleotide sequence ID" value="NZ_JBHRTK010000030.1"/>
</dbReference>
<dbReference type="EMBL" id="JBHRTK010000030">
    <property type="protein sequence ID" value="MFC3208884.1"/>
    <property type="molecule type" value="Genomic_DNA"/>
</dbReference>
<organism evidence="2 3">
    <name type="scientific">Aquamicrobium soli</name>
    <dbReference type="NCBI Taxonomy" id="1811518"/>
    <lineage>
        <taxon>Bacteria</taxon>
        <taxon>Pseudomonadati</taxon>
        <taxon>Pseudomonadota</taxon>
        <taxon>Alphaproteobacteria</taxon>
        <taxon>Hyphomicrobiales</taxon>
        <taxon>Phyllobacteriaceae</taxon>
        <taxon>Aquamicrobium</taxon>
    </lineage>
</organism>
<dbReference type="Pfam" id="PF04268">
    <property type="entry name" value="SoxG"/>
    <property type="match status" value="1"/>
</dbReference>
<dbReference type="NCBIfam" id="TIGR01375">
    <property type="entry name" value="soxG"/>
    <property type="match status" value="1"/>
</dbReference>